<dbReference type="OrthoDB" id="17366at2759"/>
<evidence type="ECO:0000256" key="5">
    <source>
        <dbReference type="ARBA" id="ARBA00022824"/>
    </source>
</evidence>
<keyword evidence="7 9" id="KW-0472">Membrane</keyword>
<dbReference type="InterPro" id="IPR009580">
    <property type="entry name" value="GPI_biosynthesis_protein_Pig-F"/>
</dbReference>
<feature type="transmembrane region" description="Helical" evidence="9">
    <location>
        <begin position="175"/>
        <end position="199"/>
    </location>
</feature>
<keyword evidence="5" id="KW-0256">Endoplasmic reticulum</keyword>
<dbReference type="Pfam" id="PF06699">
    <property type="entry name" value="PIG-F"/>
    <property type="match status" value="1"/>
</dbReference>
<evidence type="ECO:0000256" key="2">
    <source>
        <dbReference type="ARBA" id="ARBA00004687"/>
    </source>
</evidence>
<gene>
    <name evidence="10" type="ORF">BDW42DRAFT_160840</name>
</gene>
<keyword evidence="6 9" id="KW-1133">Transmembrane helix</keyword>
<dbReference type="GO" id="GO:0005789">
    <property type="term" value="C:endoplasmic reticulum membrane"/>
    <property type="evidence" value="ECO:0007669"/>
    <property type="project" value="UniProtKB-SubCell"/>
</dbReference>
<feature type="transmembrane region" description="Helical" evidence="9">
    <location>
        <begin position="245"/>
        <end position="266"/>
    </location>
</feature>
<evidence type="ECO:0000256" key="1">
    <source>
        <dbReference type="ARBA" id="ARBA00004477"/>
    </source>
</evidence>
<accession>A0A2J5I5T0</accession>
<feature type="transmembrane region" description="Helical" evidence="9">
    <location>
        <begin position="205"/>
        <end position="225"/>
    </location>
</feature>
<protein>
    <submittedName>
        <fullName evidence="10">GPI biosynthesis protein family Pig-F-domain-containing protein</fullName>
    </submittedName>
</protein>
<name>A0A2J5I5T0_9EURO</name>
<evidence type="ECO:0000256" key="3">
    <source>
        <dbReference type="ARBA" id="ARBA00022502"/>
    </source>
</evidence>
<comment type="subcellular location">
    <subcellularLocation>
        <location evidence="1">Endoplasmic reticulum membrane</location>
        <topology evidence="1">Multi-pass membrane protein</topology>
    </subcellularLocation>
</comment>
<organism evidence="10 11">
    <name type="scientific">Aspergillus taichungensis</name>
    <dbReference type="NCBI Taxonomy" id="482145"/>
    <lineage>
        <taxon>Eukaryota</taxon>
        <taxon>Fungi</taxon>
        <taxon>Dikarya</taxon>
        <taxon>Ascomycota</taxon>
        <taxon>Pezizomycotina</taxon>
        <taxon>Eurotiomycetes</taxon>
        <taxon>Eurotiomycetidae</taxon>
        <taxon>Eurotiales</taxon>
        <taxon>Aspergillaceae</taxon>
        <taxon>Aspergillus</taxon>
        <taxon>Aspergillus subgen. Circumdati</taxon>
    </lineage>
</organism>
<feature type="region of interest" description="Disordered" evidence="8">
    <location>
        <begin position="1"/>
        <end position="44"/>
    </location>
</feature>
<comment type="pathway">
    <text evidence="2">Glycolipid biosynthesis; glycosylphosphatidylinositol-anchor biosynthesis.</text>
</comment>
<proteinExistence type="predicted"/>
<feature type="region of interest" description="Disordered" evidence="8">
    <location>
        <begin position="103"/>
        <end position="157"/>
    </location>
</feature>
<feature type="compositionally biased region" description="Basic and acidic residues" evidence="8">
    <location>
        <begin position="117"/>
        <end position="138"/>
    </location>
</feature>
<feature type="compositionally biased region" description="Low complexity" evidence="8">
    <location>
        <begin position="1"/>
        <end position="24"/>
    </location>
</feature>
<keyword evidence="11" id="KW-1185">Reference proteome</keyword>
<evidence type="ECO:0000256" key="8">
    <source>
        <dbReference type="SAM" id="MobiDB-lite"/>
    </source>
</evidence>
<feature type="transmembrane region" description="Helical" evidence="9">
    <location>
        <begin position="272"/>
        <end position="293"/>
    </location>
</feature>
<evidence type="ECO:0000256" key="7">
    <source>
        <dbReference type="ARBA" id="ARBA00023136"/>
    </source>
</evidence>
<dbReference type="UniPathway" id="UPA00196"/>
<dbReference type="AlphaFoldDB" id="A0A2J5I5T0"/>
<sequence length="325" mass="33457">MPQSASATSSVAASPPATPTTSSSAGGGLGGGPAPPKTAPPTSVQPTQFARVYASAHPLLLLGLLAWRFPALVADPVAEMTSVVPFLAALQTFFVMTVLPPAGSAPAASTPAAATLGKDDRLDEKEKESAVPRSEIIKPNKGPYRRKAPFASSSSSSSPVLAVGRALTVRLTPTLISLFLTTFLATPALALLLVLFGAPLTTHNAQTLLCAAHMAVLTAIPLVYVHGVDSTVWKDVWGFARPGDIVWGGALGACVGAWLGAVPIPLDWDRPWQAFPITILVGAYLGYVVGSLLGRTCLFGSVIDLSESGVAGEGDVVDAEVKKNE</sequence>
<dbReference type="Proteomes" id="UP000235023">
    <property type="component" value="Unassembled WGS sequence"/>
</dbReference>
<dbReference type="GO" id="GO:0006506">
    <property type="term" value="P:GPI anchor biosynthetic process"/>
    <property type="evidence" value="ECO:0007669"/>
    <property type="project" value="UniProtKB-UniPathway"/>
</dbReference>
<evidence type="ECO:0000313" key="11">
    <source>
        <dbReference type="Proteomes" id="UP000235023"/>
    </source>
</evidence>
<feature type="compositionally biased region" description="Low complexity" evidence="8">
    <location>
        <begin position="103"/>
        <end position="116"/>
    </location>
</feature>
<reference evidence="11" key="1">
    <citation type="submission" date="2017-12" db="EMBL/GenBank/DDBJ databases">
        <authorList>
            <consortium name="DOE Joint Genome Institute"/>
            <person name="Mondo S.J."/>
            <person name="Kjaerbolling I."/>
            <person name="Vesth T.C."/>
            <person name="Frisvad J.C."/>
            <person name="Nybo J.L."/>
            <person name="Theobald S."/>
            <person name="Kuo A."/>
            <person name="Bowyer P."/>
            <person name="Matsuda Y."/>
            <person name="Lyhne E.K."/>
            <person name="Kogle M.E."/>
            <person name="Clum A."/>
            <person name="Lipzen A."/>
            <person name="Salamov A."/>
            <person name="Ngan C.Y."/>
            <person name="Daum C."/>
            <person name="Chiniquy J."/>
            <person name="Barry K."/>
            <person name="LaButti K."/>
            <person name="Haridas S."/>
            <person name="Simmons B.A."/>
            <person name="Magnuson J.K."/>
            <person name="Mortensen U.H."/>
            <person name="Larsen T.O."/>
            <person name="Grigoriev I.V."/>
            <person name="Baker S.E."/>
            <person name="Andersen M.R."/>
            <person name="Nordberg H.P."/>
            <person name="Cantor M.N."/>
            <person name="Hua S.X."/>
        </authorList>
    </citation>
    <scope>NUCLEOTIDE SEQUENCE [LARGE SCALE GENOMIC DNA]</scope>
    <source>
        <strain evidence="11">IBT 19404</strain>
    </source>
</reference>
<keyword evidence="4 9" id="KW-0812">Transmembrane</keyword>
<evidence type="ECO:0000313" key="10">
    <source>
        <dbReference type="EMBL" id="PLN85299.1"/>
    </source>
</evidence>
<evidence type="ECO:0000256" key="9">
    <source>
        <dbReference type="SAM" id="Phobius"/>
    </source>
</evidence>
<evidence type="ECO:0000256" key="6">
    <source>
        <dbReference type="ARBA" id="ARBA00022989"/>
    </source>
</evidence>
<evidence type="ECO:0000256" key="4">
    <source>
        <dbReference type="ARBA" id="ARBA00022692"/>
    </source>
</evidence>
<keyword evidence="3" id="KW-0337">GPI-anchor biosynthesis</keyword>
<dbReference type="EMBL" id="KZ559505">
    <property type="protein sequence ID" value="PLN85299.1"/>
    <property type="molecule type" value="Genomic_DNA"/>
</dbReference>